<accession>A0A218WKE1</accession>
<gene>
    <name evidence="1" type="ORF">CDL15_Pgr001092</name>
</gene>
<evidence type="ECO:0000313" key="1">
    <source>
        <dbReference type="EMBL" id="OWM72978.1"/>
    </source>
</evidence>
<dbReference type="Proteomes" id="UP000197138">
    <property type="component" value="Unassembled WGS sequence"/>
</dbReference>
<dbReference type="AlphaFoldDB" id="A0A218WKE1"/>
<comment type="caution">
    <text evidence="1">The sequence shown here is derived from an EMBL/GenBank/DDBJ whole genome shotgun (WGS) entry which is preliminary data.</text>
</comment>
<organism evidence="1 2">
    <name type="scientific">Punica granatum</name>
    <name type="common">Pomegranate</name>
    <dbReference type="NCBI Taxonomy" id="22663"/>
    <lineage>
        <taxon>Eukaryota</taxon>
        <taxon>Viridiplantae</taxon>
        <taxon>Streptophyta</taxon>
        <taxon>Embryophyta</taxon>
        <taxon>Tracheophyta</taxon>
        <taxon>Spermatophyta</taxon>
        <taxon>Magnoliopsida</taxon>
        <taxon>eudicotyledons</taxon>
        <taxon>Gunneridae</taxon>
        <taxon>Pentapetalae</taxon>
        <taxon>rosids</taxon>
        <taxon>malvids</taxon>
        <taxon>Myrtales</taxon>
        <taxon>Lythraceae</taxon>
        <taxon>Punica</taxon>
    </lineage>
</organism>
<proteinExistence type="predicted"/>
<dbReference type="EMBL" id="MTKT01003953">
    <property type="protein sequence ID" value="OWM72978.1"/>
    <property type="molecule type" value="Genomic_DNA"/>
</dbReference>
<evidence type="ECO:0000313" key="2">
    <source>
        <dbReference type="Proteomes" id="UP000197138"/>
    </source>
</evidence>
<sequence length="101" mass="11405">MEFKEEFVLPRWRHARTTRKDALDYTGGCARLHEGTCAWSFNDAWLRGVSEKVALLRKVDRSSGHGSPCRGERTKVAVSLLAKEVLTHLYGGMLVVMQNSK</sequence>
<name>A0A218WKE1_PUNGR</name>
<reference evidence="2" key="1">
    <citation type="journal article" date="2017" name="Plant J.">
        <title>The pomegranate (Punica granatum L.) genome and the genomics of punicalagin biosynthesis.</title>
        <authorList>
            <person name="Qin G."/>
            <person name="Xu C."/>
            <person name="Ming R."/>
            <person name="Tang H."/>
            <person name="Guyot R."/>
            <person name="Kramer E.M."/>
            <person name="Hu Y."/>
            <person name="Yi X."/>
            <person name="Qi Y."/>
            <person name="Xu X."/>
            <person name="Gao Z."/>
            <person name="Pan H."/>
            <person name="Jian J."/>
            <person name="Tian Y."/>
            <person name="Yue Z."/>
            <person name="Xu Y."/>
        </authorList>
    </citation>
    <scope>NUCLEOTIDE SEQUENCE [LARGE SCALE GENOMIC DNA]</scope>
    <source>
        <strain evidence="2">cv. Dabenzi</strain>
    </source>
</reference>
<protein>
    <submittedName>
        <fullName evidence="1">Uncharacterized protein</fullName>
    </submittedName>
</protein>